<reference evidence="1 2" key="1">
    <citation type="submission" date="2016-10" db="EMBL/GenBank/DDBJ databases">
        <authorList>
            <person name="Varghese N."/>
            <person name="Submissions S."/>
        </authorList>
    </citation>
    <scope>NUCLEOTIDE SEQUENCE [LARGE SCALE GENOMIC DNA]</scope>
    <source>
        <strain evidence="1 2">DSM 18839</strain>
    </source>
</reference>
<comment type="caution">
    <text evidence="1">The sequence shown here is derived from an EMBL/GenBank/DDBJ whole genome shotgun (WGS) entry which is preliminary data.</text>
</comment>
<dbReference type="Pfam" id="PF06748">
    <property type="entry name" value="DUF1217"/>
    <property type="match status" value="1"/>
</dbReference>
<dbReference type="AlphaFoldDB" id="A0A8G2EX35"/>
<dbReference type="RefSeq" id="WP_093151724.1">
    <property type="nucleotide sequence ID" value="NZ_FNBW01000009.1"/>
</dbReference>
<dbReference type="SUPFAM" id="SSF158837">
    <property type="entry name" value="AGR C 984p-like"/>
    <property type="match status" value="1"/>
</dbReference>
<dbReference type="InterPro" id="IPR010626">
    <property type="entry name" value="DUF1217"/>
</dbReference>
<dbReference type="Proteomes" id="UP000198615">
    <property type="component" value="Unassembled WGS sequence"/>
</dbReference>
<organism evidence="1 2">
    <name type="scientific">Thalassobaculum litoreum DSM 18839</name>
    <dbReference type="NCBI Taxonomy" id="1123362"/>
    <lineage>
        <taxon>Bacteria</taxon>
        <taxon>Pseudomonadati</taxon>
        <taxon>Pseudomonadota</taxon>
        <taxon>Alphaproteobacteria</taxon>
        <taxon>Rhodospirillales</taxon>
        <taxon>Thalassobaculaceae</taxon>
        <taxon>Thalassobaculum</taxon>
    </lineage>
</organism>
<proteinExistence type="predicted"/>
<evidence type="ECO:0000313" key="2">
    <source>
        <dbReference type="Proteomes" id="UP000198615"/>
    </source>
</evidence>
<sequence>MSAIAAWRSYERDQVAARQSFLDRNDVQNAIADFKSGVSKLDDVDELLDDRDTLQFVLTSFGLDSDINNVGKIRKVIESDPNDINSFANRLADTRYGELAKFLNTPEYGVKNLKLSSEQTEVIDKYLTVQFERSLGQQNSAARDALFFLRRINSVDSTYQILGDSALRAIVTDALNLPAQIANQSVEKQASLVEKGLDLSSLKLSSTSATERNQLEKLQADLTSISNGSAAITAATKTLNSIVEKLETARTAYADLGAITDPAGVNAAEIPIQEAALPDLLRQRGLVAVANQATKNTRIVLDELDKISIKLRNAEDEESFATLQAQYLDYADKILGDEGFVNTATFYDPETGQTQNLLRNGTGGALPAGTDATEAVITTQVASDGTKAITRSTDLSGFLTDLQAARDAVDGATYATRSADADTADASFDTANAAFKTSESQTAINVVSITNALNNVDFAVELDTQSLSTGLLSIDDGLKRATTIERVLGDIRQLAKDAQKDDADLTEINAYYTARLGELDQLINTPGEVSNGANSTTLDNLLADGTVNYTVVGTTQARAEGGDLTASIYDLLPASITDAAAGEALVTQLDDDLKPSLQELTSQLKRDRTVIAFALEEADPRGRLDSQVRELRVELDELISKSGKDGNNLLGEFARDIKVAFDSLGSTITIDAQTSFETNFRTALEGFDYVAATAGDDDARVSALNDALFVAQGTLGRLKAESYALNIQKEILNEERIAIEGEGGGTGNFLKPIEFTDEARKFIERYLIQKDLESQGFSVNSNFNAQSAIASQIGSILPQSNGLLNFVV</sequence>
<evidence type="ECO:0000313" key="1">
    <source>
        <dbReference type="EMBL" id="SDG04890.1"/>
    </source>
</evidence>
<accession>A0A8G2EX35</accession>
<gene>
    <name evidence="1" type="ORF">SAMN05660686_03206</name>
</gene>
<dbReference type="InterPro" id="IPR023157">
    <property type="entry name" value="AGR-C-984p-like_sf"/>
</dbReference>
<dbReference type="OrthoDB" id="7824597at2"/>
<dbReference type="SUPFAM" id="SSF64518">
    <property type="entry name" value="Phase 1 flagellin"/>
    <property type="match status" value="1"/>
</dbReference>
<protein>
    <submittedName>
        <fullName evidence="1">Uncharacterized protein</fullName>
    </submittedName>
</protein>
<dbReference type="EMBL" id="FNBW01000009">
    <property type="protein sequence ID" value="SDG04890.1"/>
    <property type="molecule type" value="Genomic_DNA"/>
</dbReference>
<dbReference type="Gene3D" id="1.10.3700.10">
    <property type="entry name" value="AGR C 984p-like"/>
    <property type="match status" value="1"/>
</dbReference>
<name>A0A8G2EX35_9PROT</name>
<keyword evidence="2" id="KW-1185">Reference proteome</keyword>